<dbReference type="Proteomes" id="UP000186868">
    <property type="component" value="Unassembled WGS sequence"/>
</dbReference>
<reference evidence="1 2" key="1">
    <citation type="submission" date="2016-11" db="EMBL/GenBank/DDBJ databases">
        <title>Draft Genome Sequences of Nine Cyanobacterial Strains from Diverse Habitats.</title>
        <authorList>
            <person name="Zhu T."/>
            <person name="Hou S."/>
            <person name="Lu X."/>
            <person name="Hess W.R."/>
        </authorList>
    </citation>
    <scope>NUCLEOTIDE SEQUENCE [LARGE SCALE GENOMIC DNA]</scope>
    <source>
        <strain evidence="1 2">NIES-593</strain>
    </source>
</reference>
<protein>
    <submittedName>
        <fullName evidence="1">Uncharacterized protein</fullName>
    </submittedName>
</protein>
<evidence type="ECO:0000313" key="2">
    <source>
        <dbReference type="Proteomes" id="UP000186868"/>
    </source>
</evidence>
<proteinExistence type="predicted"/>
<evidence type="ECO:0000313" key="1">
    <source>
        <dbReference type="EMBL" id="OKH26040.1"/>
    </source>
</evidence>
<keyword evidence="2" id="KW-1185">Reference proteome</keyword>
<comment type="caution">
    <text evidence="1">The sequence shown here is derived from an EMBL/GenBank/DDBJ whole genome shotgun (WGS) entry which is preliminary data.</text>
</comment>
<dbReference type="EMBL" id="MRCB01000002">
    <property type="protein sequence ID" value="OKH26040.1"/>
    <property type="molecule type" value="Genomic_DNA"/>
</dbReference>
<organism evidence="1 2">
    <name type="scientific">Hydrococcus rivularis NIES-593</name>
    <dbReference type="NCBI Taxonomy" id="1921803"/>
    <lineage>
        <taxon>Bacteria</taxon>
        <taxon>Bacillati</taxon>
        <taxon>Cyanobacteriota</taxon>
        <taxon>Cyanophyceae</taxon>
        <taxon>Pleurocapsales</taxon>
        <taxon>Hydrococcaceae</taxon>
        <taxon>Hydrococcus</taxon>
    </lineage>
</organism>
<accession>A0A1U7HR14</accession>
<gene>
    <name evidence="1" type="ORF">NIES593_02890</name>
</gene>
<name>A0A1U7HR14_9CYAN</name>
<dbReference type="AlphaFoldDB" id="A0A1U7HR14"/>
<sequence length="87" mass="10160">MLIFNFIKTLINLRLFLVYILNTVNPGNLILELDLSSDDILKIYILSNIAKTKLSEYDNIFRGLESQQIYCHSKVLIYYLQNMKTAV</sequence>
<dbReference type="STRING" id="1921803.NIES593_02890"/>